<gene>
    <name evidence="1" type="ORF">DNH61_04800</name>
</gene>
<evidence type="ECO:0000313" key="1">
    <source>
        <dbReference type="EMBL" id="PZD96969.1"/>
    </source>
</evidence>
<dbReference type="AlphaFoldDB" id="A0A2W1LE80"/>
<evidence type="ECO:0000313" key="2">
    <source>
        <dbReference type="Proteomes" id="UP000249522"/>
    </source>
</evidence>
<keyword evidence="2" id="KW-1185">Reference proteome</keyword>
<dbReference type="EMBL" id="QKRB01000034">
    <property type="protein sequence ID" value="PZD96969.1"/>
    <property type="molecule type" value="Genomic_DNA"/>
</dbReference>
<organism evidence="1 2">
    <name type="scientific">Paenibacillus sambharensis</name>
    <dbReference type="NCBI Taxonomy" id="1803190"/>
    <lineage>
        <taxon>Bacteria</taxon>
        <taxon>Bacillati</taxon>
        <taxon>Bacillota</taxon>
        <taxon>Bacilli</taxon>
        <taxon>Bacillales</taxon>
        <taxon>Paenibacillaceae</taxon>
        <taxon>Paenibacillus</taxon>
    </lineage>
</organism>
<proteinExistence type="predicted"/>
<reference evidence="1 2" key="1">
    <citation type="submission" date="2018-06" db="EMBL/GenBank/DDBJ databases">
        <title>Paenibacillus imtechensis sp. nov.</title>
        <authorList>
            <person name="Pinnaka A.K."/>
            <person name="Singh H."/>
            <person name="Kaur M."/>
        </authorList>
    </citation>
    <scope>NUCLEOTIDE SEQUENCE [LARGE SCALE GENOMIC DNA]</scope>
    <source>
        <strain evidence="1 2">SMB1</strain>
    </source>
</reference>
<accession>A0A2W1LE80</accession>
<name>A0A2W1LE80_9BACL</name>
<protein>
    <submittedName>
        <fullName evidence="1">Uncharacterized protein</fullName>
    </submittedName>
</protein>
<comment type="caution">
    <text evidence="1">The sequence shown here is derived from an EMBL/GenBank/DDBJ whole genome shotgun (WGS) entry which is preliminary data.</text>
</comment>
<sequence length="165" mass="19510">MKSELNINQVIDHLHYCVNEEGGIIDFPWCSELLYPFYLHFGDPNERFRSGSLLAFFGLLCEWEDGSGFPFCTGIEEYECHNFECYMDHFIELMDRTKRDYPSIYTTTISSLKNLIYHNDLIGTFKNISMDKRLQYKKFVEDEYAEHDKMVYFMALKEAGIDLQA</sequence>
<dbReference type="Proteomes" id="UP000249522">
    <property type="component" value="Unassembled WGS sequence"/>
</dbReference>